<name>A0A6J7C0F2_9ZZZZ</name>
<proteinExistence type="predicted"/>
<dbReference type="EMBL" id="CAFBIX010000075">
    <property type="protein sequence ID" value="CAB4850614.1"/>
    <property type="molecule type" value="Genomic_DNA"/>
</dbReference>
<dbReference type="AlphaFoldDB" id="A0A6J7C0F2"/>
<accession>A0A6J7C0F2</accession>
<sequence length="326" mass="34950">MAKQFRLIRKIGTMSITAGGFATLDLPRAYDYESIFLRINASLQVTVLATSVRTEAPAQLVSRVEVIADGKNTLYSAPFWFSSLGNYQRLLTQSGARATTPPSGVAVATYSTEAIGVIDFMNVDGVRPKDSNFRSRYLSLFQLRLTFGQAADAFVGGTVAFSGTPTVDVFSSELVEETDNKGDFMTSPVALKKVSYVEQAVASSNTALIQRLPAGNLIKSVFIRTEGAVTAGEPSAAVLNNVTLSAGQDVRLNLAGVNLRAKNNADYGQMTAGYYSADLLSKGDHDANMTELWDVTRQAEPVALLDVVGGANNKYQAVITEMIFPG</sequence>
<evidence type="ECO:0000313" key="1">
    <source>
        <dbReference type="EMBL" id="CAB4850614.1"/>
    </source>
</evidence>
<reference evidence="1" key="1">
    <citation type="submission" date="2020-05" db="EMBL/GenBank/DDBJ databases">
        <authorList>
            <person name="Chiriac C."/>
            <person name="Salcher M."/>
            <person name="Ghai R."/>
            <person name="Kavagutti S V."/>
        </authorList>
    </citation>
    <scope>NUCLEOTIDE SEQUENCE</scope>
</reference>
<organism evidence="1">
    <name type="scientific">freshwater metagenome</name>
    <dbReference type="NCBI Taxonomy" id="449393"/>
    <lineage>
        <taxon>unclassified sequences</taxon>
        <taxon>metagenomes</taxon>
        <taxon>ecological metagenomes</taxon>
    </lineage>
</organism>
<gene>
    <name evidence="1" type="ORF">UFOPK3278_01274</name>
</gene>
<protein>
    <submittedName>
        <fullName evidence="1">Unannotated protein</fullName>
    </submittedName>
</protein>